<feature type="non-terminal residue" evidence="1">
    <location>
        <position position="1"/>
    </location>
</feature>
<feature type="non-terminal residue" evidence="1">
    <location>
        <position position="38"/>
    </location>
</feature>
<name>X1LLX2_9ZZZZ</name>
<accession>X1LLX2</accession>
<dbReference type="AlphaFoldDB" id="X1LLX2"/>
<gene>
    <name evidence="1" type="ORF">S03H2_72939</name>
</gene>
<reference evidence="1" key="1">
    <citation type="journal article" date="2014" name="Front. Microbiol.">
        <title>High frequency of phylogenetically diverse reductive dehalogenase-homologous genes in deep subseafloor sedimentary metagenomes.</title>
        <authorList>
            <person name="Kawai M."/>
            <person name="Futagami T."/>
            <person name="Toyoda A."/>
            <person name="Takaki Y."/>
            <person name="Nishi S."/>
            <person name="Hori S."/>
            <person name="Arai W."/>
            <person name="Tsubouchi T."/>
            <person name="Morono Y."/>
            <person name="Uchiyama I."/>
            <person name="Ito T."/>
            <person name="Fujiyama A."/>
            <person name="Inagaki F."/>
            <person name="Takami H."/>
        </authorList>
    </citation>
    <scope>NUCLEOTIDE SEQUENCE</scope>
    <source>
        <strain evidence="1">Expedition CK06-06</strain>
    </source>
</reference>
<proteinExistence type="predicted"/>
<organism evidence="1">
    <name type="scientific">marine sediment metagenome</name>
    <dbReference type="NCBI Taxonomy" id="412755"/>
    <lineage>
        <taxon>unclassified sequences</taxon>
        <taxon>metagenomes</taxon>
        <taxon>ecological metagenomes</taxon>
    </lineage>
</organism>
<dbReference type="EMBL" id="BARU01049649">
    <property type="protein sequence ID" value="GAH95128.1"/>
    <property type="molecule type" value="Genomic_DNA"/>
</dbReference>
<sequence>EDFTDEVSVGNIIIKAITSTNHPILQEIPIFTAMKCWI</sequence>
<protein>
    <submittedName>
        <fullName evidence="1">Uncharacterized protein</fullName>
    </submittedName>
</protein>
<evidence type="ECO:0000313" key="1">
    <source>
        <dbReference type="EMBL" id="GAH95128.1"/>
    </source>
</evidence>
<comment type="caution">
    <text evidence="1">The sequence shown here is derived from an EMBL/GenBank/DDBJ whole genome shotgun (WGS) entry which is preliminary data.</text>
</comment>